<dbReference type="RefSeq" id="WP_169552713.1">
    <property type="nucleotide sequence ID" value="NZ_CP051677.1"/>
</dbReference>
<dbReference type="KEGG" id="srho:HH216_21425"/>
<accession>A0A7L5DTS2</accession>
<dbReference type="AlphaFoldDB" id="A0A7L5DTS2"/>
<name>A0A7L5DTS2_9BACT</name>
<evidence type="ECO:0000313" key="1">
    <source>
        <dbReference type="EMBL" id="QJD80693.1"/>
    </source>
</evidence>
<gene>
    <name evidence="1" type="ORF">HH216_21425</name>
</gene>
<reference evidence="1 2" key="1">
    <citation type="submission" date="2020-04" db="EMBL/GenBank/DDBJ databases">
        <title>Genome sequencing of novel species.</title>
        <authorList>
            <person name="Heo J."/>
            <person name="Kim S.-J."/>
            <person name="Kim J.-S."/>
            <person name="Hong S.-B."/>
            <person name="Kwon S.-W."/>
        </authorList>
    </citation>
    <scope>NUCLEOTIDE SEQUENCE [LARGE SCALE GENOMIC DNA]</scope>
    <source>
        <strain evidence="1 2">CJU-R4</strain>
    </source>
</reference>
<organism evidence="1 2">
    <name type="scientific">Spirosoma rhododendri</name>
    <dbReference type="NCBI Taxonomy" id="2728024"/>
    <lineage>
        <taxon>Bacteria</taxon>
        <taxon>Pseudomonadati</taxon>
        <taxon>Bacteroidota</taxon>
        <taxon>Cytophagia</taxon>
        <taxon>Cytophagales</taxon>
        <taxon>Cytophagaceae</taxon>
        <taxon>Spirosoma</taxon>
    </lineage>
</organism>
<dbReference type="Proteomes" id="UP000501128">
    <property type="component" value="Chromosome"/>
</dbReference>
<evidence type="ECO:0000313" key="2">
    <source>
        <dbReference type="Proteomes" id="UP000501128"/>
    </source>
</evidence>
<keyword evidence="2" id="KW-1185">Reference proteome</keyword>
<sequence>MRTISISIDESDFDKFGFVTGNLSFAELVVIVEKELSRQKLEKCINKIRNHGLPDLTMEEITAEVEAVRAERHARNRE</sequence>
<protein>
    <submittedName>
        <fullName evidence="1">RagB/SusD family nutrient uptake outer membrane protein</fullName>
    </submittedName>
</protein>
<proteinExistence type="predicted"/>
<dbReference type="EMBL" id="CP051677">
    <property type="protein sequence ID" value="QJD80693.1"/>
    <property type="molecule type" value="Genomic_DNA"/>
</dbReference>